<keyword evidence="4 10" id="KW-0479">Metal-binding</keyword>
<dbReference type="Pfam" id="PF02912">
    <property type="entry name" value="Phe_tRNA-synt_N"/>
    <property type="match status" value="1"/>
</dbReference>
<dbReference type="InterPro" id="IPR022911">
    <property type="entry name" value="Phe_tRNA_ligase_alpha1_bac"/>
</dbReference>
<dbReference type="GO" id="GO:0000287">
    <property type="term" value="F:magnesium ion binding"/>
    <property type="evidence" value="ECO:0007669"/>
    <property type="project" value="UniProtKB-UniRule"/>
</dbReference>
<dbReference type="GO" id="GO:0005524">
    <property type="term" value="F:ATP binding"/>
    <property type="evidence" value="ECO:0007669"/>
    <property type="project" value="UniProtKB-UniRule"/>
</dbReference>
<keyword evidence="6 10" id="KW-0067">ATP-binding</keyword>
<feature type="domain" description="Phenylalanine-tRNA ligase class II N-terminal" evidence="12">
    <location>
        <begin position="21"/>
        <end position="77"/>
    </location>
</feature>
<dbReference type="CDD" id="cd00496">
    <property type="entry name" value="PheRS_alpha_core"/>
    <property type="match status" value="1"/>
</dbReference>
<evidence type="ECO:0000256" key="5">
    <source>
        <dbReference type="ARBA" id="ARBA00022741"/>
    </source>
</evidence>
<sequence>MREKLQNLKNEALAQIIQATNPEELENLRTHYLGKKGALAEAAKELPKLTPEERSEIGQLFNDAKTAITDALNSKLEIRNLKLEIKEDLTLPGTPIAVGLPHPISAVAEEMNDIFQSLGFSVADGPEIENDEFNYNRLNLPPDHPARNLQDSLYLREPDVLLRTHTSSVEAHILADHQPPYRFVFPGKSYRYENVNASNHMMFYQYQGVAVGEGITLANLKWTLDTFVKKFFGPNRKTRFRCKYYPEVEPGVGVDTDCEFCKGRGCAVCKNRGWIEMLGAGMIHPNMFKKVGLDPRKYSGFAWGMGLDRIVMTRYGLRDIRALYNGDLIYKI</sequence>
<dbReference type="PANTHER" id="PTHR11538:SF41">
    <property type="entry name" value="PHENYLALANINE--TRNA LIGASE, MITOCHONDRIAL"/>
    <property type="match status" value="1"/>
</dbReference>
<evidence type="ECO:0000256" key="1">
    <source>
        <dbReference type="ARBA" id="ARBA00004496"/>
    </source>
</evidence>
<evidence type="ECO:0000256" key="7">
    <source>
        <dbReference type="ARBA" id="ARBA00022842"/>
    </source>
</evidence>
<dbReference type="InterPro" id="IPR002319">
    <property type="entry name" value="Phenylalanyl-tRNA_Synthase"/>
</dbReference>
<dbReference type="InterPro" id="IPR010978">
    <property type="entry name" value="tRNA-bd_arm"/>
</dbReference>
<evidence type="ECO:0000256" key="10">
    <source>
        <dbReference type="HAMAP-Rule" id="MF_00281"/>
    </source>
</evidence>
<evidence type="ECO:0000256" key="9">
    <source>
        <dbReference type="ARBA" id="ARBA00023146"/>
    </source>
</evidence>
<proteinExistence type="inferred from homology"/>
<evidence type="ECO:0000256" key="2">
    <source>
        <dbReference type="ARBA" id="ARBA00022490"/>
    </source>
</evidence>
<dbReference type="Pfam" id="PF01409">
    <property type="entry name" value="tRNA-synt_2d"/>
    <property type="match status" value="1"/>
</dbReference>
<dbReference type="NCBIfam" id="TIGR00468">
    <property type="entry name" value="pheS"/>
    <property type="match status" value="1"/>
</dbReference>
<dbReference type="AlphaFoldDB" id="A0A0G1M4M2"/>
<keyword evidence="7 10" id="KW-0460">Magnesium</keyword>
<keyword evidence="2 10" id="KW-0963">Cytoplasm</keyword>
<dbReference type="GO" id="GO:0000049">
    <property type="term" value="F:tRNA binding"/>
    <property type="evidence" value="ECO:0007669"/>
    <property type="project" value="InterPro"/>
</dbReference>
<reference evidence="13 14" key="1">
    <citation type="journal article" date="2015" name="Nature">
        <title>rRNA introns, odd ribosomes, and small enigmatic genomes across a large radiation of phyla.</title>
        <authorList>
            <person name="Brown C.T."/>
            <person name="Hug L.A."/>
            <person name="Thomas B.C."/>
            <person name="Sharon I."/>
            <person name="Castelle C.J."/>
            <person name="Singh A."/>
            <person name="Wilkins M.J."/>
            <person name="Williams K.H."/>
            <person name="Banfield J.F."/>
        </authorList>
    </citation>
    <scope>NUCLEOTIDE SEQUENCE [LARGE SCALE GENOMIC DNA]</scope>
</reference>
<protein>
    <recommendedName>
        <fullName evidence="10">Phenylalanine--tRNA ligase alpha subunit</fullName>
        <ecNumber evidence="10">6.1.1.20</ecNumber>
    </recommendedName>
    <alternativeName>
        <fullName evidence="10">Phenylalanyl-tRNA synthetase alpha subunit</fullName>
        <shortName evidence="10">PheRS</shortName>
    </alternativeName>
</protein>
<evidence type="ECO:0000256" key="6">
    <source>
        <dbReference type="ARBA" id="ARBA00022840"/>
    </source>
</evidence>
<comment type="cofactor">
    <cofactor evidence="10">
        <name>Mg(2+)</name>
        <dbReference type="ChEBI" id="CHEBI:18420"/>
    </cofactor>
    <text evidence="10">Binds 2 magnesium ions per tetramer.</text>
</comment>
<evidence type="ECO:0000259" key="12">
    <source>
        <dbReference type="Pfam" id="PF02912"/>
    </source>
</evidence>
<comment type="subcellular location">
    <subcellularLocation>
        <location evidence="1 10">Cytoplasm</location>
    </subcellularLocation>
</comment>
<dbReference type="GO" id="GO:0006432">
    <property type="term" value="P:phenylalanyl-tRNA aminoacylation"/>
    <property type="evidence" value="ECO:0007669"/>
    <property type="project" value="UniProtKB-UniRule"/>
</dbReference>
<feature type="domain" description="Phenylalanyl-tRNA synthetase" evidence="11">
    <location>
        <begin position="88"/>
        <end position="328"/>
    </location>
</feature>
<dbReference type="HAMAP" id="MF_00281">
    <property type="entry name" value="Phe_tRNA_synth_alpha1"/>
    <property type="match status" value="1"/>
</dbReference>
<dbReference type="InterPro" id="IPR004529">
    <property type="entry name" value="Phe-tRNA-synth_IIc_asu"/>
</dbReference>
<dbReference type="Proteomes" id="UP000034264">
    <property type="component" value="Unassembled WGS sequence"/>
</dbReference>
<keyword evidence="8 10" id="KW-0648">Protein biosynthesis</keyword>
<dbReference type="EMBL" id="LCKS01000003">
    <property type="protein sequence ID" value="KKU03186.1"/>
    <property type="molecule type" value="Genomic_DNA"/>
</dbReference>
<accession>A0A0G1M4M2</accession>
<comment type="catalytic activity">
    <reaction evidence="10">
        <text>tRNA(Phe) + L-phenylalanine + ATP = L-phenylalanyl-tRNA(Phe) + AMP + diphosphate + H(+)</text>
        <dbReference type="Rhea" id="RHEA:19413"/>
        <dbReference type="Rhea" id="RHEA-COMP:9668"/>
        <dbReference type="Rhea" id="RHEA-COMP:9699"/>
        <dbReference type="ChEBI" id="CHEBI:15378"/>
        <dbReference type="ChEBI" id="CHEBI:30616"/>
        <dbReference type="ChEBI" id="CHEBI:33019"/>
        <dbReference type="ChEBI" id="CHEBI:58095"/>
        <dbReference type="ChEBI" id="CHEBI:78442"/>
        <dbReference type="ChEBI" id="CHEBI:78531"/>
        <dbReference type="ChEBI" id="CHEBI:456215"/>
        <dbReference type="EC" id="6.1.1.20"/>
    </reaction>
</comment>
<gene>
    <name evidence="10" type="primary">pheS</name>
    <name evidence="13" type="ORF">UX05_C0003G0025</name>
</gene>
<evidence type="ECO:0000259" key="11">
    <source>
        <dbReference type="Pfam" id="PF01409"/>
    </source>
</evidence>
<dbReference type="GO" id="GO:0004826">
    <property type="term" value="F:phenylalanine-tRNA ligase activity"/>
    <property type="evidence" value="ECO:0007669"/>
    <property type="project" value="UniProtKB-UniRule"/>
</dbReference>
<name>A0A0G1M4M2_9BACT</name>
<evidence type="ECO:0000256" key="4">
    <source>
        <dbReference type="ARBA" id="ARBA00022723"/>
    </source>
</evidence>
<comment type="caution">
    <text evidence="13">The sequence shown here is derived from an EMBL/GenBank/DDBJ whole genome shotgun (WGS) entry which is preliminary data.</text>
</comment>
<keyword evidence="9 10" id="KW-0030">Aminoacyl-tRNA synthetase</keyword>
<organism evidence="13 14">
    <name type="scientific">Candidatus Amesbacteria bacterium GW2011_GWC2_45_19</name>
    <dbReference type="NCBI Taxonomy" id="1618366"/>
    <lineage>
        <taxon>Bacteria</taxon>
        <taxon>Candidatus Amesiibacteriota</taxon>
    </lineage>
</organism>
<dbReference type="EC" id="6.1.1.20" evidence="10"/>
<dbReference type="Gene3D" id="3.30.930.10">
    <property type="entry name" value="Bira Bifunctional Protein, Domain 2"/>
    <property type="match status" value="1"/>
</dbReference>
<dbReference type="SUPFAM" id="SSF55681">
    <property type="entry name" value="Class II aaRS and biotin synthetases"/>
    <property type="match status" value="1"/>
</dbReference>
<evidence type="ECO:0000313" key="14">
    <source>
        <dbReference type="Proteomes" id="UP000034264"/>
    </source>
</evidence>
<dbReference type="PANTHER" id="PTHR11538">
    <property type="entry name" value="PHENYLALANYL-TRNA SYNTHETASE"/>
    <property type="match status" value="1"/>
</dbReference>
<keyword evidence="5 10" id="KW-0547">Nucleotide-binding</keyword>
<comment type="similarity">
    <text evidence="10">Belongs to the class-II aminoacyl-tRNA synthetase family. Phe-tRNA synthetase alpha subunit type 1 subfamily.</text>
</comment>
<evidence type="ECO:0000256" key="3">
    <source>
        <dbReference type="ARBA" id="ARBA00022598"/>
    </source>
</evidence>
<dbReference type="InterPro" id="IPR045864">
    <property type="entry name" value="aa-tRNA-synth_II/BPL/LPL"/>
</dbReference>
<feature type="binding site" evidence="10">
    <location>
        <position position="249"/>
    </location>
    <ligand>
        <name>Mg(2+)</name>
        <dbReference type="ChEBI" id="CHEBI:18420"/>
        <note>shared with beta subunit</note>
    </ligand>
</feature>
<dbReference type="GO" id="GO:0005737">
    <property type="term" value="C:cytoplasm"/>
    <property type="evidence" value="ECO:0007669"/>
    <property type="project" value="UniProtKB-SubCell"/>
</dbReference>
<comment type="subunit">
    <text evidence="10">Tetramer of two alpha and two beta subunits.</text>
</comment>
<dbReference type="SUPFAM" id="SSF46589">
    <property type="entry name" value="tRNA-binding arm"/>
    <property type="match status" value="1"/>
</dbReference>
<dbReference type="InterPro" id="IPR004188">
    <property type="entry name" value="Phe-tRNA_ligase_II_N"/>
</dbReference>
<evidence type="ECO:0000313" key="13">
    <source>
        <dbReference type="EMBL" id="KKU03186.1"/>
    </source>
</evidence>
<keyword evidence="3 10" id="KW-0436">Ligase</keyword>
<evidence type="ECO:0000256" key="8">
    <source>
        <dbReference type="ARBA" id="ARBA00022917"/>
    </source>
</evidence>
<dbReference type="PATRIC" id="fig|1618366.3.peg.304"/>